<dbReference type="Proteomes" id="UP000012153">
    <property type="component" value="Unassembled WGS sequence"/>
</dbReference>
<organism evidence="1 2">
    <name type="scientific">Leptospira noguchii serovar Autumnalis str. ZUN142</name>
    <dbReference type="NCBI Taxonomy" id="1085540"/>
    <lineage>
        <taxon>Bacteria</taxon>
        <taxon>Pseudomonadati</taxon>
        <taxon>Spirochaetota</taxon>
        <taxon>Spirochaetia</taxon>
        <taxon>Leptospirales</taxon>
        <taxon>Leptospiraceae</taxon>
        <taxon>Leptospira</taxon>
    </lineage>
</organism>
<proteinExistence type="predicted"/>
<dbReference type="AlphaFoldDB" id="M6U4T2"/>
<dbReference type="EMBL" id="AHOP02000043">
    <property type="protein sequence ID" value="EMO40017.1"/>
    <property type="molecule type" value="Genomic_DNA"/>
</dbReference>
<reference evidence="1 2" key="1">
    <citation type="submission" date="2013-01" db="EMBL/GenBank/DDBJ databases">
        <authorList>
            <person name="Harkins D.M."/>
            <person name="Durkin A.S."/>
            <person name="Brinkac L.M."/>
            <person name="Haft D.H."/>
            <person name="Selengut J.D."/>
            <person name="Sanka R."/>
            <person name="DePew J."/>
            <person name="Purushe J."/>
            <person name="Matthias M.A."/>
            <person name="Vinetz J.M."/>
            <person name="Sutton G.G."/>
            <person name="Nierman W.C."/>
            <person name="Fouts D.E."/>
        </authorList>
    </citation>
    <scope>NUCLEOTIDE SEQUENCE [LARGE SCALE GENOMIC DNA]</scope>
    <source>
        <strain evidence="1 2">ZUN142</strain>
    </source>
</reference>
<sequence length="37" mass="4234">MIKLAVLNFIEISSTARKCPKYQICGNYCILLKNSKE</sequence>
<name>M6U4T2_9LEPT</name>
<protein>
    <submittedName>
        <fullName evidence="1">Uncharacterized protein</fullName>
    </submittedName>
</protein>
<gene>
    <name evidence="1" type="ORF">LEP1GSC186_1462</name>
</gene>
<accession>M6U4T2</accession>
<evidence type="ECO:0000313" key="2">
    <source>
        <dbReference type="Proteomes" id="UP000012153"/>
    </source>
</evidence>
<comment type="caution">
    <text evidence="1">The sequence shown here is derived from an EMBL/GenBank/DDBJ whole genome shotgun (WGS) entry which is preliminary data.</text>
</comment>
<evidence type="ECO:0000313" key="1">
    <source>
        <dbReference type="EMBL" id="EMO40017.1"/>
    </source>
</evidence>